<sequence length="146" mass="17448">MNPFSQFNHMHDWKDQMERFFGDSFWDEFESTLKPNFPPVNILRKDYEILCVFNIPGIDHLKRIDCQVKDYSLLIKGQININVKGYEMVQEELIQGSFERVIELPCKVRKDKISARYEHGLVWVKLYKDVHQDERGRSINIQKGKK</sequence>
<dbReference type="AlphaFoldDB" id="A0A511W572"/>
<evidence type="ECO:0000256" key="2">
    <source>
        <dbReference type="RuleBase" id="RU003616"/>
    </source>
</evidence>
<dbReference type="Gene3D" id="2.60.40.790">
    <property type="match status" value="1"/>
</dbReference>
<name>A0A511W572_9BACI</name>
<proteinExistence type="inferred from homology"/>
<accession>A0A511W572</accession>
<evidence type="ECO:0000313" key="4">
    <source>
        <dbReference type="EMBL" id="GEN46230.1"/>
    </source>
</evidence>
<evidence type="ECO:0000313" key="5">
    <source>
        <dbReference type="Proteomes" id="UP000321440"/>
    </source>
</evidence>
<dbReference type="RefSeq" id="WP_170236053.1">
    <property type="nucleotide sequence ID" value="NZ_BJYA01000013.1"/>
</dbReference>
<dbReference type="SUPFAM" id="SSF49764">
    <property type="entry name" value="HSP20-like chaperones"/>
    <property type="match status" value="1"/>
</dbReference>
<comment type="caution">
    <text evidence="4">The sequence shown here is derived from an EMBL/GenBank/DDBJ whole genome shotgun (WGS) entry which is preliminary data.</text>
</comment>
<dbReference type="InterPro" id="IPR002068">
    <property type="entry name" value="A-crystallin/Hsp20_dom"/>
</dbReference>
<evidence type="ECO:0000259" key="3">
    <source>
        <dbReference type="PROSITE" id="PS01031"/>
    </source>
</evidence>
<protein>
    <recommendedName>
        <fullName evidence="3">SHSP domain-containing protein</fullName>
    </recommendedName>
</protein>
<dbReference type="InterPro" id="IPR008978">
    <property type="entry name" value="HSP20-like_chaperone"/>
</dbReference>
<keyword evidence="5" id="KW-1185">Reference proteome</keyword>
<gene>
    <name evidence="4" type="ORF">AHA02nite_20060</name>
</gene>
<evidence type="ECO:0000256" key="1">
    <source>
        <dbReference type="PROSITE-ProRule" id="PRU00285"/>
    </source>
</evidence>
<dbReference type="Pfam" id="PF00011">
    <property type="entry name" value="HSP20"/>
    <property type="match status" value="1"/>
</dbReference>
<comment type="similarity">
    <text evidence="1 2">Belongs to the small heat shock protein (HSP20) family.</text>
</comment>
<dbReference type="PROSITE" id="PS01031">
    <property type="entry name" value="SHSP"/>
    <property type="match status" value="1"/>
</dbReference>
<feature type="domain" description="SHSP" evidence="3">
    <location>
        <begin position="31"/>
        <end position="144"/>
    </location>
</feature>
<dbReference type="Proteomes" id="UP000321440">
    <property type="component" value="Unassembled WGS sequence"/>
</dbReference>
<reference evidence="4 5" key="1">
    <citation type="submission" date="2019-07" db="EMBL/GenBank/DDBJ databases">
        <title>Whole genome shotgun sequence of Alkalibacillus haloalkaliphilus NBRC 103110.</title>
        <authorList>
            <person name="Hosoyama A."/>
            <person name="Uohara A."/>
            <person name="Ohji S."/>
            <person name="Ichikawa N."/>
        </authorList>
    </citation>
    <scope>NUCLEOTIDE SEQUENCE [LARGE SCALE GENOMIC DNA]</scope>
    <source>
        <strain evidence="4 5">NBRC 103110</strain>
    </source>
</reference>
<organism evidence="4 5">
    <name type="scientific">Alkalibacillus haloalkaliphilus</name>
    <dbReference type="NCBI Taxonomy" id="94136"/>
    <lineage>
        <taxon>Bacteria</taxon>
        <taxon>Bacillati</taxon>
        <taxon>Bacillota</taxon>
        <taxon>Bacilli</taxon>
        <taxon>Bacillales</taxon>
        <taxon>Bacillaceae</taxon>
        <taxon>Alkalibacillus</taxon>
    </lineage>
</organism>
<dbReference type="CDD" id="cd06464">
    <property type="entry name" value="ACD_sHsps-like"/>
    <property type="match status" value="1"/>
</dbReference>
<dbReference type="EMBL" id="BJYA01000013">
    <property type="protein sequence ID" value="GEN46230.1"/>
    <property type="molecule type" value="Genomic_DNA"/>
</dbReference>